<dbReference type="InterPro" id="IPR030655">
    <property type="entry name" value="NifH/chlL_CS"/>
</dbReference>
<dbReference type="InterPro" id="IPR000392">
    <property type="entry name" value="NifH/frxC"/>
</dbReference>
<comment type="cofactor">
    <cofactor evidence="1">
        <name>[4Fe-4S] cluster</name>
        <dbReference type="ChEBI" id="CHEBI:49883"/>
    </cofactor>
</comment>
<comment type="catalytic activity">
    <reaction evidence="11">
        <text>N2 + 8 reduced [2Fe-2S]-[ferredoxin] + 16 ATP + 16 H2O = H2 + 8 oxidized [2Fe-2S]-[ferredoxin] + 2 NH4(+) + 16 ADP + 16 phosphate + 6 H(+)</text>
        <dbReference type="Rhea" id="RHEA:21448"/>
        <dbReference type="Rhea" id="RHEA-COMP:10000"/>
        <dbReference type="Rhea" id="RHEA-COMP:10001"/>
        <dbReference type="ChEBI" id="CHEBI:15377"/>
        <dbReference type="ChEBI" id="CHEBI:15378"/>
        <dbReference type="ChEBI" id="CHEBI:17997"/>
        <dbReference type="ChEBI" id="CHEBI:18276"/>
        <dbReference type="ChEBI" id="CHEBI:28938"/>
        <dbReference type="ChEBI" id="CHEBI:30616"/>
        <dbReference type="ChEBI" id="CHEBI:33737"/>
        <dbReference type="ChEBI" id="CHEBI:33738"/>
        <dbReference type="ChEBI" id="CHEBI:43474"/>
        <dbReference type="ChEBI" id="CHEBI:456216"/>
        <dbReference type="EC" id="1.18.6.1"/>
    </reaction>
</comment>
<sequence length="276" mass="30005">MKSIKQIAIYGKGGIGKSTTCSNISAALGLMGYRVLQIGCDPKADSTKNLVGGQKSQNILDYVKDNAKNITIDNIVRKGFANTYCIEAGGPEPGIGCAGRGIISAIEIIDQLDLYNELDIEVVVYDVLGDVVCGGFAVPLRMGFAKEVYLITSGEVMALYAANNIAKAINRFGQRSDVRLGGIICNQRNAHLEKEIVNVLSSKLGTQIIGWIPRDNIVQECELEEKTVMEGSPESDQAQVYTELAKNLLGNSNYVIPTPLSDEDFDRMVKEPLIRR</sequence>
<dbReference type="GO" id="GO:0016163">
    <property type="term" value="F:nitrogenase activity"/>
    <property type="evidence" value="ECO:0007669"/>
    <property type="project" value="UniProtKB-EC"/>
</dbReference>
<evidence type="ECO:0000256" key="7">
    <source>
        <dbReference type="ARBA" id="ARBA00022741"/>
    </source>
</evidence>
<evidence type="ECO:0000256" key="6">
    <source>
        <dbReference type="ARBA" id="ARBA00022723"/>
    </source>
</evidence>
<gene>
    <name evidence="13" type="primary">nifH1_2</name>
    <name evidence="13" type="ORF">CLHUN_21630</name>
</gene>
<keyword evidence="12 13" id="KW-0560">Oxidoreductase</keyword>
<organism evidence="13 14">
    <name type="scientific">Ruminiclostridium hungatei</name>
    <name type="common">Clostridium hungatei</name>
    <dbReference type="NCBI Taxonomy" id="48256"/>
    <lineage>
        <taxon>Bacteria</taxon>
        <taxon>Bacillati</taxon>
        <taxon>Bacillota</taxon>
        <taxon>Clostridia</taxon>
        <taxon>Eubacteriales</taxon>
        <taxon>Oscillospiraceae</taxon>
        <taxon>Ruminiclostridium</taxon>
    </lineage>
</organism>
<evidence type="ECO:0000256" key="9">
    <source>
        <dbReference type="ARBA" id="ARBA00023004"/>
    </source>
</evidence>
<keyword evidence="14" id="KW-1185">Reference proteome</keyword>
<dbReference type="RefSeq" id="WP_080064597.1">
    <property type="nucleotide sequence ID" value="NZ_MZGX01000013.1"/>
</dbReference>
<dbReference type="Proteomes" id="UP000191554">
    <property type="component" value="Unassembled WGS sequence"/>
</dbReference>
<dbReference type="GO" id="GO:0046872">
    <property type="term" value="F:metal ion binding"/>
    <property type="evidence" value="ECO:0007669"/>
    <property type="project" value="UniProtKB-KW"/>
</dbReference>
<comment type="subunit">
    <text evidence="4">Homodimer.</text>
</comment>
<dbReference type="CDD" id="cd02040">
    <property type="entry name" value="NifH"/>
    <property type="match status" value="1"/>
</dbReference>
<dbReference type="Gene3D" id="3.40.50.300">
    <property type="entry name" value="P-loop containing nucleotide triphosphate hydrolases"/>
    <property type="match status" value="1"/>
</dbReference>
<evidence type="ECO:0000313" key="13">
    <source>
        <dbReference type="EMBL" id="OPX43920.1"/>
    </source>
</evidence>
<evidence type="ECO:0000313" key="14">
    <source>
        <dbReference type="Proteomes" id="UP000191554"/>
    </source>
</evidence>
<dbReference type="PANTHER" id="PTHR42864">
    <property type="entry name" value="LIGHT-INDEPENDENT PROTOCHLOROPHYLLIDE REDUCTASE IRON-SULFUR ATP-BINDING PROTEIN"/>
    <property type="match status" value="1"/>
</dbReference>
<dbReference type="GO" id="GO:0051539">
    <property type="term" value="F:4 iron, 4 sulfur cluster binding"/>
    <property type="evidence" value="ECO:0007669"/>
    <property type="project" value="UniProtKB-KW"/>
</dbReference>
<evidence type="ECO:0000256" key="2">
    <source>
        <dbReference type="ARBA" id="ARBA00002234"/>
    </source>
</evidence>
<dbReference type="OrthoDB" id="9778641at2"/>
<evidence type="ECO:0000256" key="3">
    <source>
        <dbReference type="ARBA" id="ARBA00005504"/>
    </source>
</evidence>
<dbReference type="PROSITE" id="PS51026">
    <property type="entry name" value="NIFH_FRXC_3"/>
    <property type="match status" value="1"/>
</dbReference>
<name>A0A1V4SJ81_RUMHU</name>
<dbReference type="PANTHER" id="PTHR42864:SF2">
    <property type="entry name" value="LIGHT-INDEPENDENT PROTOCHLOROPHYLLIDE REDUCTASE IRON-SULFUR ATP-BINDING PROTEIN"/>
    <property type="match status" value="1"/>
</dbReference>
<evidence type="ECO:0000256" key="1">
    <source>
        <dbReference type="ARBA" id="ARBA00001966"/>
    </source>
</evidence>
<dbReference type="EC" id="1.18.6.1" evidence="5"/>
<keyword evidence="9 12" id="KW-0408">Iron</keyword>
<evidence type="ECO:0000256" key="4">
    <source>
        <dbReference type="ARBA" id="ARBA00011738"/>
    </source>
</evidence>
<dbReference type="Pfam" id="PF00142">
    <property type="entry name" value="Fer4_NifH"/>
    <property type="match status" value="1"/>
</dbReference>
<evidence type="ECO:0000256" key="11">
    <source>
        <dbReference type="ARBA" id="ARBA00047967"/>
    </source>
</evidence>
<keyword evidence="7 12" id="KW-0547">Nucleotide-binding</keyword>
<reference evidence="13 14" key="1">
    <citation type="submission" date="2017-03" db="EMBL/GenBank/DDBJ databases">
        <title>Genome sequence of Clostridium hungatei DSM 14427.</title>
        <authorList>
            <person name="Poehlein A."/>
            <person name="Daniel R."/>
        </authorList>
    </citation>
    <scope>NUCLEOTIDE SEQUENCE [LARGE SCALE GENOMIC DNA]</scope>
    <source>
        <strain evidence="13 14">DSM 14427</strain>
    </source>
</reference>
<keyword evidence="6 12" id="KW-0479">Metal-binding</keyword>
<evidence type="ECO:0000256" key="12">
    <source>
        <dbReference type="RuleBase" id="RU003688"/>
    </source>
</evidence>
<dbReference type="EMBL" id="MZGX01000013">
    <property type="protein sequence ID" value="OPX43920.1"/>
    <property type="molecule type" value="Genomic_DNA"/>
</dbReference>
<evidence type="ECO:0000256" key="10">
    <source>
        <dbReference type="ARBA" id="ARBA00023014"/>
    </source>
</evidence>
<dbReference type="STRING" id="48256.CLHUN_21630"/>
<dbReference type="PRINTS" id="PR00091">
    <property type="entry name" value="NITROGNASEII"/>
</dbReference>
<comment type="similarity">
    <text evidence="3 12">Belongs to the NifH/BchL/ChlL family.</text>
</comment>
<protein>
    <recommendedName>
        <fullName evidence="5">nitrogenase</fullName>
        <ecNumber evidence="5">1.18.6.1</ecNumber>
    </recommendedName>
</protein>
<evidence type="ECO:0000256" key="8">
    <source>
        <dbReference type="ARBA" id="ARBA00022840"/>
    </source>
</evidence>
<dbReference type="PROSITE" id="PS00692">
    <property type="entry name" value="NIFH_FRXC_2"/>
    <property type="match status" value="1"/>
</dbReference>
<dbReference type="PIRSF" id="PIRSF000363">
    <property type="entry name" value="Nitrogenase_iron"/>
    <property type="match status" value="1"/>
</dbReference>
<dbReference type="SUPFAM" id="SSF52540">
    <property type="entry name" value="P-loop containing nucleoside triphosphate hydrolases"/>
    <property type="match status" value="1"/>
</dbReference>
<proteinExistence type="inferred from homology"/>
<comment type="function">
    <text evidence="2">The key enzymatic reactions in nitrogen fixation are catalyzed by the nitrogenase complex, which has 2 components: the iron protein and the molybdenum-iron protein.</text>
</comment>
<dbReference type="InterPro" id="IPR027417">
    <property type="entry name" value="P-loop_NTPase"/>
</dbReference>
<dbReference type="GO" id="GO:0005524">
    <property type="term" value="F:ATP binding"/>
    <property type="evidence" value="ECO:0007669"/>
    <property type="project" value="UniProtKB-KW"/>
</dbReference>
<keyword evidence="12" id="KW-0004">4Fe-4S</keyword>
<keyword evidence="8 12" id="KW-0067">ATP-binding</keyword>
<dbReference type="AlphaFoldDB" id="A0A1V4SJ81"/>
<comment type="caution">
    <text evidence="13">The sequence shown here is derived from an EMBL/GenBank/DDBJ whole genome shotgun (WGS) entry which is preliminary data.</text>
</comment>
<evidence type="ECO:0000256" key="5">
    <source>
        <dbReference type="ARBA" id="ARBA00012773"/>
    </source>
</evidence>
<keyword evidence="10 12" id="KW-0411">Iron-sulfur</keyword>
<accession>A0A1V4SJ81</accession>
<dbReference type="PROSITE" id="PS00746">
    <property type="entry name" value="NIFH_FRXC_1"/>
    <property type="match status" value="1"/>
</dbReference>